<reference evidence="12 13" key="1">
    <citation type="submission" date="2020-08" db="EMBL/GenBank/DDBJ databases">
        <authorList>
            <person name="Ramaprasad A."/>
        </authorList>
    </citation>
    <scope>NUCLEOTIDE SEQUENCE [LARGE SCALE GENOMIC DNA]</scope>
</reference>
<dbReference type="SMART" id="SM00490">
    <property type="entry name" value="HELICc"/>
    <property type="match status" value="1"/>
</dbReference>
<dbReference type="CDD" id="cd00268">
    <property type="entry name" value="DEADc"/>
    <property type="match status" value="1"/>
</dbReference>
<evidence type="ECO:0000259" key="11">
    <source>
        <dbReference type="PROSITE" id="PS51194"/>
    </source>
</evidence>
<keyword evidence="3" id="KW-0378">Hydrolase</keyword>
<dbReference type="SUPFAM" id="SSF52540">
    <property type="entry name" value="P-loop containing nucleoside triphosphate hydrolases"/>
    <property type="match status" value="1"/>
</dbReference>
<dbReference type="Pfam" id="PF00271">
    <property type="entry name" value="Helicase_C"/>
    <property type="match status" value="1"/>
</dbReference>
<dbReference type="EC" id="3.6.4.13" evidence="1"/>
<dbReference type="CDD" id="cd18787">
    <property type="entry name" value="SF2_C_DEAD"/>
    <property type="match status" value="1"/>
</dbReference>
<sequence length="622" mass="72447">MDVVKKLTYGLNLKNNDLMGLKEENLKPLKNIININTPTVSDINNSKKKGIIKDCESIKFSNFKKNENLMNIYMKENDINIEYFNLNRIVTPIRFFNDIADYIESIDCDNNRAVQNVDKHDNSSCPKINKEKSDDNIISETNVELLKDEMNNVNENIRIGDKKIKSEEIKKLMNTIKNTLCFEYPTCIQKICIPSILNGFNTICISQTGSGKTCAFLIPLLLKLINHDNVNNNNNEATDLFYFRSLVIVPTVELAIQIYEHAIILFESFRKFNIINLQNKEIEINKNVDVCICTPLVLLQLLEKEKKISLQKCFYIVFDEVDKLFEIKFLEHVNCLLNKIKNIKIQKIFTTATLPGKVKSFINTLCVNYTIVYFGKNINTINNNIKQELIYVNNEDDKFIVLNNLIKNKEIHIPVLIFTDSIEKCKYIYKNLIKSMSSINTNTINYTSYVDTLTSDKSKEERNKIFQKLKSGNIWYLVCTDVLSRGIDINGIETVINYDVCYDKYNYIHRIGRVCRSDNKKEGKAITFFTKDNIKYMKDIVRFVKNSGTKIPEYLENYRFAPIPKFKHFTKGLQKGNNKNKEKANMKKVKKTVKKGKHMEKKKGKHMKKKRKTHEKKEEQAQ</sequence>
<dbReference type="GO" id="GO:0003724">
    <property type="term" value="F:RNA helicase activity"/>
    <property type="evidence" value="ECO:0007669"/>
    <property type="project" value="UniProtKB-EC"/>
</dbReference>
<keyword evidence="6" id="KW-0694">RNA-binding</keyword>
<dbReference type="PROSITE" id="PS51192">
    <property type="entry name" value="HELICASE_ATP_BIND_1"/>
    <property type="match status" value="1"/>
</dbReference>
<dbReference type="SMART" id="SM00487">
    <property type="entry name" value="DEXDc"/>
    <property type="match status" value="1"/>
</dbReference>
<dbReference type="InterPro" id="IPR011545">
    <property type="entry name" value="DEAD/DEAH_box_helicase_dom"/>
</dbReference>
<proteinExistence type="inferred from homology"/>
<comment type="catalytic activity">
    <reaction evidence="8">
        <text>ATP + H2O = ADP + phosphate + H(+)</text>
        <dbReference type="Rhea" id="RHEA:13065"/>
        <dbReference type="ChEBI" id="CHEBI:15377"/>
        <dbReference type="ChEBI" id="CHEBI:15378"/>
        <dbReference type="ChEBI" id="CHEBI:30616"/>
        <dbReference type="ChEBI" id="CHEBI:43474"/>
        <dbReference type="ChEBI" id="CHEBI:456216"/>
        <dbReference type="EC" id="3.6.4.13"/>
    </reaction>
</comment>
<dbReference type="InterPro" id="IPR050079">
    <property type="entry name" value="DEAD_box_RNA_helicase"/>
</dbReference>
<dbReference type="AlphaFoldDB" id="A0A6V7RWP8"/>
<dbReference type="PROSITE" id="PS51194">
    <property type="entry name" value="HELICASE_CTER"/>
    <property type="match status" value="1"/>
</dbReference>
<organism evidence="12 13">
    <name type="scientific">Plasmodium vinckei brucechwatti</name>
    <dbReference type="NCBI Taxonomy" id="119398"/>
    <lineage>
        <taxon>Eukaryota</taxon>
        <taxon>Sar</taxon>
        <taxon>Alveolata</taxon>
        <taxon>Apicomplexa</taxon>
        <taxon>Aconoidasida</taxon>
        <taxon>Haemosporida</taxon>
        <taxon>Plasmodiidae</taxon>
        <taxon>Plasmodium</taxon>
        <taxon>Plasmodium (Vinckeia)</taxon>
    </lineage>
</organism>
<feature type="domain" description="Helicase C-terminal" evidence="11">
    <location>
        <begin position="384"/>
        <end position="559"/>
    </location>
</feature>
<dbReference type="InterPro" id="IPR014001">
    <property type="entry name" value="Helicase_ATP-bd"/>
</dbReference>
<evidence type="ECO:0000259" key="10">
    <source>
        <dbReference type="PROSITE" id="PS51192"/>
    </source>
</evidence>
<dbReference type="GO" id="GO:0016787">
    <property type="term" value="F:hydrolase activity"/>
    <property type="evidence" value="ECO:0007669"/>
    <property type="project" value="UniProtKB-KW"/>
</dbReference>
<feature type="region of interest" description="Disordered" evidence="9">
    <location>
        <begin position="571"/>
        <end position="622"/>
    </location>
</feature>
<dbReference type="EMBL" id="LR865383">
    <property type="protein sequence ID" value="CAD2086853.1"/>
    <property type="molecule type" value="Genomic_DNA"/>
</dbReference>
<evidence type="ECO:0000313" key="13">
    <source>
        <dbReference type="Proteomes" id="UP000515550"/>
    </source>
</evidence>
<accession>A0A6V7RWP8</accession>
<dbReference type="Proteomes" id="UP000515550">
    <property type="component" value="Chromosome PVBDA_05"/>
</dbReference>
<gene>
    <name evidence="12" type="ORF">PVBDA_0500640</name>
</gene>
<protein>
    <recommendedName>
        <fullName evidence="1">RNA helicase</fullName>
        <ecNumber evidence="1">3.6.4.13</ecNumber>
    </recommendedName>
</protein>
<evidence type="ECO:0000256" key="6">
    <source>
        <dbReference type="ARBA" id="ARBA00022884"/>
    </source>
</evidence>
<dbReference type="PANTHER" id="PTHR47959:SF15">
    <property type="entry name" value="RNA HELICASE"/>
    <property type="match status" value="1"/>
</dbReference>
<dbReference type="GO" id="GO:0005829">
    <property type="term" value="C:cytosol"/>
    <property type="evidence" value="ECO:0007669"/>
    <property type="project" value="TreeGrafter"/>
</dbReference>
<keyword evidence="2" id="KW-0547">Nucleotide-binding</keyword>
<evidence type="ECO:0000256" key="8">
    <source>
        <dbReference type="ARBA" id="ARBA00047984"/>
    </source>
</evidence>
<evidence type="ECO:0000256" key="3">
    <source>
        <dbReference type="ARBA" id="ARBA00022801"/>
    </source>
</evidence>
<evidence type="ECO:0000256" key="1">
    <source>
        <dbReference type="ARBA" id="ARBA00012552"/>
    </source>
</evidence>
<feature type="domain" description="Helicase ATP-binding" evidence="10">
    <location>
        <begin position="193"/>
        <end position="372"/>
    </location>
</feature>
<dbReference type="InterPro" id="IPR044742">
    <property type="entry name" value="DEAD/DEAH_RhlB"/>
</dbReference>
<evidence type="ECO:0000313" key="12">
    <source>
        <dbReference type="EMBL" id="CAD2086853.1"/>
    </source>
</evidence>
<keyword evidence="5" id="KW-0067">ATP-binding</keyword>
<dbReference type="InterPro" id="IPR001650">
    <property type="entry name" value="Helicase_C-like"/>
</dbReference>
<dbReference type="GO" id="GO:0005524">
    <property type="term" value="F:ATP binding"/>
    <property type="evidence" value="ECO:0007669"/>
    <property type="project" value="UniProtKB-KW"/>
</dbReference>
<dbReference type="Gene3D" id="3.40.50.300">
    <property type="entry name" value="P-loop containing nucleotide triphosphate hydrolases"/>
    <property type="match status" value="2"/>
</dbReference>
<comment type="similarity">
    <text evidence="7">Belongs to the DEAD box helicase family. DDX52/ROK1 subfamily.</text>
</comment>
<dbReference type="PANTHER" id="PTHR47959">
    <property type="entry name" value="ATP-DEPENDENT RNA HELICASE RHLE-RELATED"/>
    <property type="match status" value="1"/>
</dbReference>
<evidence type="ECO:0000256" key="4">
    <source>
        <dbReference type="ARBA" id="ARBA00022806"/>
    </source>
</evidence>
<keyword evidence="4 12" id="KW-0347">Helicase</keyword>
<name>A0A6V7RWP8_PLAVN</name>
<dbReference type="Pfam" id="PF00270">
    <property type="entry name" value="DEAD"/>
    <property type="match status" value="1"/>
</dbReference>
<evidence type="ECO:0000256" key="9">
    <source>
        <dbReference type="SAM" id="MobiDB-lite"/>
    </source>
</evidence>
<dbReference type="GO" id="GO:0003723">
    <property type="term" value="F:RNA binding"/>
    <property type="evidence" value="ECO:0007669"/>
    <property type="project" value="UniProtKB-KW"/>
</dbReference>
<evidence type="ECO:0000256" key="2">
    <source>
        <dbReference type="ARBA" id="ARBA00022741"/>
    </source>
</evidence>
<evidence type="ECO:0000256" key="5">
    <source>
        <dbReference type="ARBA" id="ARBA00022840"/>
    </source>
</evidence>
<feature type="compositionally biased region" description="Basic residues" evidence="9">
    <location>
        <begin position="586"/>
        <end position="614"/>
    </location>
</feature>
<dbReference type="InterPro" id="IPR027417">
    <property type="entry name" value="P-loop_NTPase"/>
</dbReference>
<dbReference type="VEuPathDB" id="PlasmoDB:PVBDA_0500640"/>
<evidence type="ECO:0000256" key="7">
    <source>
        <dbReference type="ARBA" id="ARBA00024355"/>
    </source>
</evidence>